<evidence type="ECO:0000313" key="5">
    <source>
        <dbReference type="Proteomes" id="UP000314986"/>
    </source>
</evidence>
<keyword evidence="1" id="KW-0677">Repeat</keyword>
<keyword evidence="5" id="KW-1185">Reference proteome</keyword>
<evidence type="ECO:0000313" key="4">
    <source>
        <dbReference type="Ensembl" id="ENSCMIP00000001154.1"/>
    </source>
</evidence>
<dbReference type="InterPro" id="IPR036179">
    <property type="entry name" value="Ig-like_dom_sf"/>
</dbReference>
<proteinExistence type="predicted"/>
<dbReference type="GeneTree" id="ENSGT00940000160092"/>
<dbReference type="Ensembl" id="ENSCMIT00000001212.1">
    <property type="protein sequence ID" value="ENSCMIP00000001154.1"/>
    <property type="gene ID" value="ENSCMIG00000000776.1"/>
</dbReference>
<evidence type="ECO:0000259" key="3">
    <source>
        <dbReference type="Pfam" id="PF07679"/>
    </source>
</evidence>
<dbReference type="Pfam" id="PF07679">
    <property type="entry name" value="I-set"/>
    <property type="match status" value="1"/>
</dbReference>
<accession>A0A4W3GT18</accession>
<dbReference type="InterPro" id="IPR013783">
    <property type="entry name" value="Ig-like_fold"/>
</dbReference>
<reference evidence="4" key="4">
    <citation type="submission" date="2025-08" db="UniProtKB">
        <authorList>
            <consortium name="Ensembl"/>
        </authorList>
    </citation>
    <scope>IDENTIFICATION</scope>
</reference>
<name>A0A4W3GT18_CALMI</name>
<reference evidence="5" key="1">
    <citation type="journal article" date="2006" name="Science">
        <title>Ancient noncoding elements conserved in the human genome.</title>
        <authorList>
            <person name="Venkatesh B."/>
            <person name="Kirkness E.F."/>
            <person name="Loh Y.H."/>
            <person name="Halpern A.L."/>
            <person name="Lee A.P."/>
            <person name="Johnson J."/>
            <person name="Dandona N."/>
            <person name="Viswanathan L.D."/>
            <person name="Tay A."/>
            <person name="Venter J.C."/>
            <person name="Strausberg R.L."/>
            <person name="Brenner S."/>
        </authorList>
    </citation>
    <scope>NUCLEOTIDE SEQUENCE [LARGE SCALE GENOMIC DNA]</scope>
</reference>
<reference evidence="5" key="3">
    <citation type="journal article" date="2014" name="Nature">
        <title>Elephant shark genome provides unique insights into gnathostome evolution.</title>
        <authorList>
            <consortium name="International Elephant Shark Genome Sequencing Consortium"/>
            <person name="Venkatesh B."/>
            <person name="Lee A.P."/>
            <person name="Ravi V."/>
            <person name="Maurya A.K."/>
            <person name="Lian M.M."/>
            <person name="Swann J.B."/>
            <person name="Ohta Y."/>
            <person name="Flajnik M.F."/>
            <person name="Sutoh Y."/>
            <person name="Kasahara M."/>
            <person name="Hoon S."/>
            <person name="Gangu V."/>
            <person name="Roy S.W."/>
            <person name="Irimia M."/>
            <person name="Korzh V."/>
            <person name="Kondrychyn I."/>
            <person name="Lim Z.W."/>
            <person name="Tay B.H."/>
            <person name="Tohari S."/>
            <person name="Kong K.W."/>
            <person name="Ho S."/>
            <person name="Lorente-Galdos B."/>
            <person name="Quilez J."/>
            <person name="Marques-Bonet T."/>
            <person name="Raney B.J."/>
            <person name="Ingham P.W."/>
            <person name="Tay A."/>
            <person name="Hillier L.W."/>
            <person name="Minx P."/>
            <person name="Boehm T."/>
            <person name="Wilson R.K."/>
            <person name="Brenner S."/>
            <person name="Warren W.C."/>
        </authorList>
    </citation>
    <scope>NUCLEOTIDE SEQUENCE [LARGE SCALE GENOMIC DNA]</scope>
</reference>
<dbReference type="InterPro" id="IPR013098">
    <property type="entry name" value="Ig_I-set"/>
</dbReference>
<protein>
    <submittedName>
        <fullName evidence="4">Myosin-binding protein C, cardiac-type-like</fullName>
    </submittedName>
</protein>
<dbReference type="Proteomes" id="UP000314986">
    <property type="component" value="Unassembled WGS sequence"/>
</dbReference>
<evidence type="ECO:0000256" key="1">
    <source>
        <dbReference type="ARBA" id="ARBA00022737"/>
    </source>
</evidence>
<dbReference type="AlphaFoldDB" id="A0A4W3GT18"/>
<reference evidence="4" key="5">
    <citation type="submission" date="2025-09" db="UniProtKB">
        <authorList>
            <consortium name="Ensembl"/>
        </authorList>
    </citation>
    <scope>IDENTIFICATION</scope>
</reference>
<dbReference type="FunFam" id="2.60.40.10:FF:000031">
    <property type="entry name" value="Myosin-binding protein C, slow type"/>
    <property type="match status" value="1"/>
</dbReference>
<dbReference type="InParanoid" id="A0A4W3GT18"/>
<dbReference type="SUPFAM" id="SSF48726">
    <property type="entry name" value="Immunoglobulin"/>
    <property type="match status" value="1"/>
</dbReference>
<sequence length="76" mass="8677">MIPFQGKPRPVVTWLREGKSLDPAVVTVRNSDKDTILFIRRAERDHSGSYQVRVQIENIEDTATIQLQIVGECVRV</sequence>
<feature type="domain" description="Immunoglobulin I-set" evidence="3">
    <location>
        <begin position="4"/>
        <end position="69"/>
    </location>
</feature>
<evidence type="ECO:0000256" key="2">
    <source>
        <dbReference type="ARBA" id="ARBA00023319"/>
    </source>
</evidence>
<reference evidence="5" key="2">
    <citation type="journal article" date="2007" name="PLoS Biol.">
        <title>Survey sequencing and comparative analysis of the elephant shark (Callorhinchus milii) genome.</title>
        <authorList>
            <person name="Venkatesh B."/>
            <person name="Kirkness E.F."/>
            <person name="Loh Y.H."/>
            <person name="Halpern A.L."/>
            <person name="Lee A.P."/>
            <person name="Johnson J."/>
            <person name="Dandona N."/>
            <person name="Viswanathan L.D."/>
            <person name="Tay A."/>
            <person name="Venter J.C."/>
            <person name="Strausberg R.L."/>
            <person name="Brenner S."/>
        </authorList>
    </citation>
    <scope>NUCLEOTIDE SEQUENCE [LARGE SCALE GENOMIC DNA]</scope>
</reference>
<dbReference type="STRING" id="7868.ENSCMIP00000001154"/>
<keyword evidence="2" id="KW-0393">Immunoglobulin domain</keyword>
<dbReference type="Gene3D" id="2.60.40.10">
    <property type="entry name" value="Immunoglobulins"/>
    <property type="match status" value="1"/>
</dbReference>
<dbReference type="OMA" id="ANIHLQV"/>
<organism evidence="4 5">
    <name type="scientific">Callorhinchus milii</name>
    <name type="common">Ghost shark</name>
    <dbReference type="NCBI Taxonomy" id="7868"/>
    <lineage>
        <taxon>Eukaryota</taxon>
        <taxon>Metazoa</taxon>
        <taxon>Chordata</taxon>
        <taxon>Craniata</taxon>
        <taxon>Vertebrata</taxon>
        <taxon>Chondrichthyes</taxon>
        <taxon>Holocephali</taxon>
        <taxon>Chimaeriformes</taxon>
        <taxon>Callorhinchidae</taxon>
        <taxon>Callorhinchus</taxon>
    </lineage>
</organism>